<evidence type="ECO:0000313" key="8">
    <source>
        <dbReference type="Proteomes" id="UP000807504"/>
    </source>
</evidence>
<gene>
    <name evidence="7" type="ORF">HNY73_007959</name>
</gene>
<comment type="subcellular location">
    <subcellularLocation>
        <location evidence="1">Membrane</location>
        <topology evidence="1">Multi-pass membrane protein</topology>
    </subcellularLocation>
</comment>
<name>A0A8T0F522_ARGBR</name>
<evidence type="ECO:0000256" key="5">
    <source>
        <dbReference type="SAM" id="MobiDB-lite"/>
    </source>
</evidence>
<keyword evidence="3 6" id="KW-1133">Transmembrane helix</keyword>
<dbReference type="Gene3D" id="1.10.1450.10">
    <property type="entry name" value="Tetraspanin"/>
    <property type="match status" value="1"/>
</dbReference>
<dbReference type="Pfam" id="PF00335">
    <property type="entry name" value="Tetraspanin"/>
    <property type="match status" value="1"/>
</dbReference>
<feature type="transmembrane region" description="Helical" evidence="6">
    <location>
        <begin position="207"/>
        <end position="230"/>
    </location>
</feature>
<protein>
    <submittedName>
        <fullName evidence="7">Leukocyte surface antigen CD53 like protein</fullName>
    </submittedName>
</protein>
<dbReference type="InterPro" id="IPR008952">
    <property type="entry name" value="Tetraspanin_EC2_sf"/>
</dbReference>
<feature type="transmembrane region" description="Helical" evidence="6">
    <location>
        <begin position="178"/>
        <end position="201"/>
    </location>
</feature>
<dbReference type="PRINTS" id="PR00259">
    <property type="entry name" value="TMFOUR"/>
</dbReference>
<feature type="transmembrane region" description="Helical" evidence="6">
    <location>
        <begin position="137"/>
        <end position="157"/>
    </location>
</feature>
<dbReference type="AlphaFoldDB" id="A0A8T0F522"/>
<feature type="compositionally biased region" description="Polar residues" evidence="5">
    <location>
        <begin position="62"/>
        <end position="76"/>
    </location>
</feature>
<keyword evidence="4 6" id="KW-0472">Membrane</keyword>
<dbReference type="SUPFAM" id="SSF48652">
    <property type="entry name" value="Tetraspanin"/>
    <property type="match status" value="1"/>
</dbReference>
<evidence type="ECO:0000256" key="1">
    <source>
        <dbReference type="ARBA" id="ARBA00004141"/>
    </source>
</evidence>
<keyword evidence="8" id="KW-1185">Reference proteome</keyword>
<proteinExistence type="predicted"/>
<reference evidence="7" key="2">
    <citation type="submission" date="2020-06" db="EMBL/GenBank/DDBJ databases">
        <authorList>
            <person name="Sheffer M."/>
        </authorList>
    </citation>
    <scope>NUCLEOTIDE SEQUENCE</scope>
</reference>
<dbReference type="GO" id="GO:0005886">
    <property type="term" value="C:plasma membrane"/>
    <property type="evidence" value="ECO:0007669"/>
    <property type="project" value="TreeGrafter"/>
</dbReference>
<reference evidence="7" key="1">
    <citation type="journal article" date="2020" name="bioRxiv">
        <title>Chromosome-level reference genome of the European wasp spider Argiope bruennichi: a resource for studies on range expansion and evolutionary adaptation.</title>
        <authorList>
            <person name="Sheffer M.M."/>
            <person name="Hoppe A."/>
            <person name="Krehenwinkel H."/>
            <person name="Uhl G."/>
            <person name="Kuss A.W."/>
            <person name="Jensen L."/>
            <person name="Jensen C."/>
            <person name="Gillespie R.G."/>
            <person name="Hoff K.J."/>
            <person name="Prost S."/>
        </authorList>
    </citation>
    <scope>NUCLEOTIDE SEQUENCE</scope>
</reference>
<evidence type="ECO:0000313" key="7">
    <source>
        <dbReference type="EMBL" id="KAF8786207.1"/>
    </source>
</evidence>
<evidence type="ECO:0000256" key="4">
    <source>
        <dbReference type="ARBA" id="ARBA00023136"/>
    </source>
</evidence>
<comment type="caution">
    <text evidence="7">The sequence shown here is derived from an EMBL/GenBank/DDBJ whole genome shotgun (WGS) entry which is preliminary data.</text>
</comment>
<dbReference type="EMBL" id="JABXBU010000015">
    <property type="protein sequence ID" value="KAF8786207.1"/>
    <property type="molecule type" value="Genomic_DNA"/>
</dbReference>
<sequence length="372" mass="40556">MSFRKSPHPSSLPGFEPGTFGLEVQRAIHCATGTVGVLSDLNDVHVHLDIEMRQKLSKDNESSPNKNGSGESSATDDNPPVPPKRDYGVDNVETQPPPEYASVKKRKKLISFPPRPEFVYKPENTAASMTCLKNSMIITHLLIWLLGAGITAVGIWLKVDKDFYKIQENLDIKQFDTATTILIIVGVVVMVIGFCGCWGAIASKIWMLVIFSIIMIIIIILEIAVIALVWTSVASQNMQEDIKLKAKDALQHITEDKNKQLFIDLIQSRLACCGVDGPGDYSLDPLHPKPIPGSCTPKGSATPYSKGCYAAVIDFLKGKAALVGGVAVAVLLLQLGVLVLTALVSWYSQCALSAVLKTLRQTLSFEDSEIMY</sequence>
<feature type="transmembrane region" description="Helical" evidence="6">
    <location>
        <begin position="321"/>
        <end position="347"/>
    </location>
</feature>
<dbReference type="PANTHER" id="PTHR19282:SF534">
    <property type="entry name" value="TETRASPANIN FAMILY-RELATED"/>
    <property type="match status" value="1"/>
</dbReference>
<dbReference type="Proteomes" id="UP000807504">
    <property type="component" value="Unassembled WGS sequence"/>
</dbReference>
<dbReference type="InterPro" id="IPR018499">
    <property type="entry name" value="Tetraspanin/Peripherin"/>
</dbReference>
<evidence type="ECO:0000256" key="2">
    <source>
        <dbReference type="ARBA" id="ARBA00022692"/>
    </source>
</evidence>
<accession>A0A8T0F522</accession>
<dbReference type="PANTHER" id="PTHR19282">
    <property type="entry name" value="TETRASPANIN"/>
    <property type="match status" value="1"/>
</dbReference>
<organism evidence="7 8">
    <name type="scientific">Argiope bruennichi</name>
    <name type="common">Wasp spider</name>
    <name type="synonym">Aranea bruennichi</name>
    <dbReference type="NCBI Taxonomy" id="94029"/>
    <lineage>
        <taxon>Eukaryota</taxon>
        <taxon>Metazoa</taxon>
        <taxon>Ecdysozoa</taxon>
        <taxon>Arthropoda</taxon>
        <taxon>Chelicerata</taxon>
        <taxon>Arachnida</taxon>
        <taxon>Araneae</taxon>
        <taxon>Araneomorphae</taxon>
        <taxon>Entelegynae</taxon>
        <taxon>Araneoidea</taxon>
        <taxon>Araneidae</taxon>
        <taxon>Argiope</taxon>
    </lineage>
</organism>
<evidence type="ECO:0000256" key="3">
    <source>
        <dbReference type="ARBA" id="ARBA00022989"/>
    </source>
</evidence>
<evidence type="ECO:0000256" key="6">
    <source>
        <dbReference type="SAM" id="Phobius"/>
    </source>
</evidence>
<keyword evidence="2 6" id="KW-0812">Transmembrane</keyword>
<dbReference type="CDD" id="cd03127">
    <property type="entry name" value="tetraspanin_LEL"/>
    <property type="match status" value="1"/>
</dbReference>
<feature type="region of interest" description="Disordered" evidence="5">
    <location>
        <begin position="54"/>
        <end position="100"/>
    </location>
</feature>